<name>A0A915EDI4_9BILA</name>
<protein>
    <submittedName>
        <fullName evidence="3">Uncharacterized protein</fullName>
    </submittedName>
</protein>
<dbReference type="WBParaSite" id="jg5520">
    <property type="protein sequence ID" value="jg5520"/>
    <property type="gene ID" value="jg5520"/>
</dbReference>
<feature type="compositionally biased region" description="Low complexity" evidence="1">
    <location>
        <begin position="182"/>
        <end position="234"/>
    </location>
</feature>
<sequence length="273" mass="29989">MLRQDEKGPGKAKLAASQQNNTGVFSHQWSNNRQMSSSEEETFKQLFARATESTPTHQQQQQFNMVHQSDQYNNNLAALIGTLAQHQQLQSQQQQQSLPPQTAYFPLQATPMAASQLPENTLSALIAKQQEAATVNSQNYSAANILASQQAMQIAIQKELQILYQRHYLQQIMQQQQQLAQNSNASLLSPPPSSSDQTDQSTGYATSCSPYSMSNSSSSLCSSNASNENSNSSNPAIYSQQDSAQPPYNRTLTEKESLAVMVLAGGFLPDSYS</sequence>
<dbReference type="Proteomes" id="UP000887574">
    <property type="component" value="Unplaced"/>
</dbReference>
<feature type="compositionally biased region" description="Polar residues" evidence="1">
    <location>
        <begin position="16"/>
        <end position="37"/>
    </location>
</feature>
<evidence type="ECO:0000256" key="1">
    <source>
        <dbReference type="SAM" id="MobiDB-lite"/>
    </source>
</evidence>
<organism evidence="2 3">
    <name type="scientific">Ditylenchus dipsaci</name>
    <dbReference type="NCBI Taxonomy" id="166011"/>
    <lineage>
        <taxon>Eukaryota</taxon>
        <taxon>Metazoa</taxon>
        <taxon>Ecdysozoa</taxon>
        <taxon>Nematoda</taxon>
        <taxon>Chromadorea</taxon>
        <taxon>Rhabditida</taxon>
        <taxon>Tylenchina</taxon>
        <taxon>Tylenchomorpha</taxon>
        <taxon>Sphaerularioidea</taxon>
        <taxon>Anguinidae</taxon>
        <taxon>Anguininae</taxon>
        <taxon>Ditylenchus</taxon>
    </lineage>
</organism>
<evidence type="ECO:0000313" key="3">
    <source>
        <dbReference type="WBParaSite" id="jg5520"/>
    </source>
</evidence>
<reference evidence="3" key="1">
    <citation type="submission" date="2022-11" db="UniProtKB">
        <authorList>
            <consortium name="WormBaseParasite"/>
        </authorList>
    </citation>
    <scope>IDENTIFICATION</scope>
</reference>
<feature type="region of interest" description="Disordered" evidence="1">
    <location>
        <begin position="1"/>
        <end position="41"/>
    </location>
</feature>
<dbReference type="AlphaFoldDB" id="A0A915EDI4"/>
<accession>A0A915EDI4</accession>
<evidence type="ECO:0000313" key="2">
    <source>
        <dbReference type="Proteomes" id="UP000887574"/>
    </source>
</evidence>
<feature type="region of interest" description="Disordered" evidence="1">
    <location>
        <begin position="182"/>
        <end position="254"/>
    </location>
</feature>
<proteinExistence type="predicted"/>
<feature type="compositionally biased region" description="Polar residues" evidence="1">
    <location>
        <begin position="235"/>
        <end position="251"/>
    </location>
</feature>
<keyword evidence="2" id="KW-1185">Reference proteome</keyword>